<dbReference type="AlphaFoldDB" id="A0A847RS89"/>
<accession>A0A847RS89</accession>
<feature type="transmembrane region" description="Helical" evidence="1">
    <location>
        <begin position="40"/>
        <end position="62"/>
    </location>
</feature>
<keyword evidence="3" id="KW-1185">Reference proteome</keyword>
<name>A0A847RS89_9NEIS</name>
<proteinExistence type="predicted"/>
<keyword evidence="1" id="KW-0472">Membrane</keyword>
<evidence type="ECO:0000313" key="3">
    <source>
        <dbReference type="Proteomes" id="UP000587991"/>
    </source>
</evidence>
<comment type="caution">
    <text evidence="2">The sequence shown here is derived from an EMBL/GenBank/DDBJ whole genome shotgun (WGS) entry which is preliminary data.</text>
</comment>
<keyword evidence="1" id="KW-1133">Transmembrane helix</keyword>
<feature type="transmembrane region" description="Helical" evidence="1">
    <location>
        <begin position="111"/>
        <end position="129"/>
    </location>
</feature>
<reference evidence="2 3" key="1">
    <citation type="submission" date="2020-04" db="EMBL/GenBank/DDBJ databases">
        <title>Draft genome of Leeia sp. IMCC25680.</title>
        <authorList>
            <person name="Song J."/>
            <person name="Cho J.-C."/>
        </authorList>
    </citation>
    <scope>NUCLEOTIDE SEQUENCE [LARGE SCALE GENOMIC DNA]</scope>
    <source>
        <strain evidence="2 3">IMCC25680</strain>
    </source>
</reference>
<organism evidence="2 3">
    <name type="scientific">Leeia aquatica</name>
    <dbReference type="NCBI Taxonomy" id="2725557"/>
    <lineage>
        <taxon>Bacteria</taxon>
        <taxon>Pseudomonadati</taxon>
        <taxon>Pseudomonadota</taxon>
        <taxon>Betaproteobacteria</taxon>
        <taxon>Neisseriales</taxon>
        <taxon>Leeiaceae</taxon>
        <taxon>Leeia</taxon>
    </lineage>
</organism>
<dbReference type="RefSeq" id="WP_168875716.1">
    <property type="nucleotide sequence ID" value="NZ_JABAIM010000001.1"/>
</dbReference>
<gene>
    <name evidence="2" type="ORF">HF682_02805</name>
</gene>
<protein>
    <submittedName>
        <fullName evidence="2">Uncharacterized protein</fullName>
    </submittedName>
</protein>
<feature type="transmembrane region" description="Helical" evidence="1">
    <location>
        <begin position="7"/>
        <end position="28"/>
    </location>
</feature>
<evidence type="ECO:0000256" key="1">
    <source>
        <dbReference type="SAM" id="Phobius"/>
    </source>
</evidence>
<evidence type="ECO:0000313" key="2">
    <source>
        <dbReference type="EMBL" id="NLR74080.1"/>
    </source>
</evidence>
<dbReference type="EMBL" id="JABAIM010000001">
    <property type="protein sequence ID" value="NLR74080.1"/>
    <property type="molecule type" value="Genomic_DNA"/>
</dbReference>
<feature type="transmembrane region" description="Helical" evidence="1">
    <location>
        <begin position="74"/>
        <end position="91"/>
    </location>
</feature>
<sequence>MEALRKLAETLWVGSLLFVAAIMAWLMLRRHDLGVSVAGSLFGAVALTGCIAGLILLIHQFWKVGFRAMRTLPFWLITVMWLFALVLGYAIHTGSAALGVRLGDVVVSWHTISMMLYLIQCVLGVLLILS</sequence>
<dbReference type="Proteomes" id="UP000587991">
    <property type="component" value="Unassembled WGS sequence"/>
</dbReference>
<keyword evidence="1" id="KW-0812">Transmembrane</keyword>